<evidence type="ECO:0000256" key="1">
    <source>
        <dbReference type="ARBA" id="ARBA00006479"/>
    </source>
</evidence>
<dbReference type="Proteomes" id="UP000830236">
    <property type="component" value="Chromosome"/>
</dbReference>
<accession>A0A9E7D782</accession>
<dbReference type="AlphaFoldDB" id="A0A9E7D782"/>
<evidence type="ECO:0000313" key="3">
    <source>
        <dbReference type="EMBL" id="UQF80343.1"/>
    </source>
</evidence>
<proteinExistence type="inferred from homology"/>
<dbReference type="SUPFAM" id="SSF53067">
    <property type="entry name" value="Actin-like ATPase domain"/>
    <property type="match status" value="2"/>
</dbReference>
<gene>
    <name evidence="3" type="ORF">M3I41_03485</name>
</gene>
<evidence type="ECO:0000313" key="4">
    <source>
        <dbReference type="Proteomes" id="UP000830236"/>
    </source>
</evidence>
<dbReference type="InterPro" id="IPR043129">
    <property type="entry name" value="ATPase_NBD"/>
</dbReference>
<dbReference type="KEGG" id="agh:M3I41_03485"/>
<dbReference type="Gene3D" id="3.30.420.40">
    <property type="match status" value="2"/>
</dbReference>
<organism evidence="3 4">
    <name type="scientific">Actinomyces graevenitzii</name>
    <dbReference type="NCBI Taxonomy" id="55565"/>
    <lineage>
        <taxon>Bacteria</taxon>
        <taxon>Bacillati</taxon>
        <taxon>Actinomycetota</taxon>
        <taxon>Actinomycetes</taxon>
        <taxon>Actinomycetales</taxon>
        <taxon>Actinomycetaceae</taxon>
        <taxon>Actinomyces</taxon>
    </lineage>
</organism>
<dbReference type="CDD" id="cd23763">
    <property type="entry name" value="ASKHA_ATPase_ROK"/>
    <property type="match status" value="1"/>
</dbReference>
<sequence>MKAPFKTFGDDAQPPPSISEDWTDMSTAHPGLASAIDSNANLPVVCPISLTARQARIAATAVDQMRFNGTTTIQKVATLTGTSHTTAGILLKQLANFGLVHTDSVAKSQGGRPARNLAISPKAGLVIGIDLRSNDLIIAAMTLAGNVITCQRAPITRSDANQRLEQLCSIIEDFTRPLIKSYGPLCAIGMSTTGIITPTGRVDRSDQVPVFDNFPLGHHLRMRFGVNVRIENDINCAAWGEFATRTQNGTLESNDDLLFVDLVEGLNTGLIMNGQLHRGRTYNAGEIMDALPGREQSDKPTRKQMLTDIVGPLALVVDPSTVVVSLPINSSFSAQQLRQELSRTLPQGAPALNVEASLHGPCAPTVGALALALEQADKRILAAHTTTYAPTSCAQLVPACQIPNPKERS</sequence>
<comment type="similarity">
    <text evidence="1">Belongs to the ROK (NagC/XylR) family.</text>
</comment>
<dbReference type="Pfam" id="PF00480">
    <property type="entry name" value="ROK"/>
    <property type="match status" value="1"/>
</dbReference>
<reference evidence="3" key="1">
    <citation type="submission" date="2022-05" db="EMBL/GenBank/DDBJ databases">
        <title>Using nanopore sequencing to obtain complete genomes from saliva samples.</title>
        <authorList>
            <person name="Baker J.L."/>
        </authorList>
    </citation>
    <scope>NUCLEOTIDE SEQUENCE</scope>
    <source>
        <strain evidence="3">JCVI-JB-Ag32</strain>
    </source>
</reference>
<feature type="region of interest" description="Disordered" evidence="2">
    <location>
        <begin position="1"/>
        <end position="26"/>
    </location>
</feature>
<dbReference type="EMBL" id="CP097095">
    <property type="protein sequence ID" value="UQF80343.1"/>
    <property type="molecule type" value="Genomic_DNA"/>
</dbReference>
<protein>
    <submittedName>
        <fullName evidence="3">ROK family protein</fullName>
    </submittedName>
</protein>
<dbReference type="PANTHER" id="PTHR18964:SF149">
    <property type="entry name" value="BIFUNCTIONAL UDP-N-ACETYLGLUCOSAMINE 2-EPIMERASE_N-ACETYLMANNOSAMINE KINASE"/>
    <property type="match status" value="1"/>
</dbReference>
<evidence type="ECO:0000256" key="2">
    <source>
        <dbReference type="SAM" id="MobiDB-lite"/>
    </source>
</evidence>
<name>A0A9E7D782_9ACTO</name>
<dbReference type="InterPro" id="IPR000600">
    <property type="entry name" value="ROK"/>
</dbReference>
<dbReference type="PANTHER" id="PTHR18964">
    <property type="entry name" value="ROK (REPRESSOR, ORF, KINASE) FAMILY"/>
    <property type="match status" value="1"/>
</dbReference>